<protein>
    <recommendedName>
        <fullName evidence="3">DUF2547 domain-containing protein</fullName>
    </recommendedName>
</protein>
<proteinExistence type="predicted"/>
<comment type="caution">
    <text evidence="1">The sequence shown here is derived from an EMBL/GenBank/DDBJ whole genome shotgun (WGS) entry which is preliminary data.</text>
</comment>
<evidence type="ECO:0000313" key="2">
    <source>
        <dbReference type="Proteomes" id="UP000030554"/>
    </source>
</evidence>
<dbReference type="AlphaFoldDB" id="A0A0A3A077"/>
<reference evidence="1 2" key="1">
    <citation type="submission" date="2014-07" db="EMBL/GenBank/DDBJ databases">
        <title>Chaperone-usher fimbriae in a diverse selection of Gallibacterium genomes.</title>
        <authorList>
            <person name="Kudirkiene E."/>
            <person name="Bager R.J."/>
            <person name="Johnson T.J."/>
            <person name="Bojesen A.M."/>
        </authorList>
    </citation>
    <scope>NUCLEOTIDE SEQUENCE [LARGE SCALE GENOMIC DNA]</scope>
    <source>
        <strain evidence="1 2">4895</strain>
    </source>
</reference>
<dbReference type="NCBIfam" id="NF038363">
    <property type="entry name" value="SecM_small"/>
    <property type="match status" value="1"/>
</dbReference>
<dbReference type="Proteomes" id="UP000030554">
    <property type="component" value="Unassembled WGS sequence"/>
</dbReference>
<evidence type="ECO:0000313" key="1">
    <source>
        <dbReference type="EMBL" id="KGQ62718.1"/>
    </source>
</evidence>
<evidence type="ECO:0008006" key="3">
    <source>
        <dbReference type="Google" id="ProtNLM"/>
    </source>
</evidence>
<dbReference type="RefSeq" id="WP_013746273.1">
    <property type="nucleotide sequence ID" value="NZ_JPJQ01000016.1"/>
</dbReference>
<sequence length="111" mass="12830">MNYPFSLKIGKKTVWHRLILSLLTLLFLPMHSEQPNNPVTPLQPEANQSVIGIESQQLNLQFVALKKQLQQSEVVRQKSRMQPIQYSLVQSRPQQLNRYQILIRAGPKSIV</sequence>
<dbReference type="EMBL" id="JPJQ01000016">
    <property type="protein sequence ID" value="KGQ62718.1"/>
    <property type="molecule type" value="Genomic_DNA"/>
</dbReference>
<name>A0A0A3A077_9PAST</name>
<accession>A0A0A3A077</accession>
<gene>
    <name evidence="1" type="ORF">IO48_02840</name>
</gene>
<dbReference type="PATRIC" id="fig|1005058.3.peg.1477"/>
<organism evidence="1 2">
    <name type="scientific">Gallibacterium anatis 4895</name>
    <dbReference type="NCBI Taxonomy" id="1396510"/>
    <lineage>
        <taxon>Bacteria</taxon>
        <taxon>Pseudomonadati</taxon>
        <taxon>Pseudomonadota</taxon>
        <taxon>Gammaproteobacteria</taxon>
        <taxon>Pasteurellales</taxon>
        <taxon>Pasteurellaceae</taxon>
        <taxon>Gallibacterium</taxon>
    </lineage>
</organism>